<evidence type="ECO:0000256" key="3">
    <source>
        <dbReference type="ARBA" id="ARBA00023110"/>
    </source>
</evidence>
<protein>
    <recommendedName>
        <fullName evidence="2 4">peptidylprolyl isomerase</fullName>
        <ecNumber evidence="2 4">5.2.1.8</ecNumber>
    </recommendedName>
</protein>
<keyword evidence="4 7" id="KW-0413">Isomerase</keyword>
<evidence type="ECO:0000313" key="7">
    <source>
        <dbReference type="EMBL" id="GAA4973357.1"/>
    </source>
</evidence>
<dbReference type="Proteomes" id="UP001501692">
    <property type="component" value="Unassembled WGS sequence"/>
</dbReference>
<reference evidence="8" key="1">
    <citation type="journal article" date="2019" name="Int. J. Syst. Evol. Microbiol.">
        <title>The Global Catalogue of Microorganisms (GCM) 10K type strain sequencing project: providing services to taxonomists for standard genome sequencing and annotation.</title>
        <authorList>
            <consortium name="The Broad Institute Genomics Platform"/>
            <consortium name="The Broad Institute Genome Sequencing Center for Infectious Disease"/>
            <person name="Wu L."/>
            <person name="Ma J."/>
        </authorList>
    </citation>
    <scope>NUCLEOTIDE SEQUENCE [LARGE SCALE GENOMIC DNA]</scope>
    <source>
        <strain evidence="8">JCM 18287</strain>
    </source>
</reference>
<evidence type="ECO:0000256" key="5">
    <source>
        <dbReference type="SAM" id="MobiDB-lite"/>
    </source>
</evidence>
<evidence type="ECO:0000256" key="4">
    <source>
        <dbReference type="PROSITE-ProRule" id="PRU00277"/>
    </source>
</evidence>
<accession>A0ABP9HL71</accession>
<dbReference type="InterPro" id="IPR046357">
    <property type="entry name" value="PPIase_dom_sf"/>
</dbReference>
<feature type="domain" description="PPIase FKBP-type" evidence="6">
    <location>
        <begin position="126"/>
        <end position="224"/>
    </location>
</feature>
<dbReference type="PROSITE" id="PS50059">
    <property type="entry name" value="FKBP_PPIASE"/>
    <property type="match status" value="1"/>
</dbReference>
<evidence type="ECO:0000256" key="2">
    <source>
        <dbReference type="ARBA" id="ARBA00013194"/>
    </source>
</evidence>
<dbReference type="RefSeq" id="WP_345169159.1">
    <property type="nucleotide sequence ID" value="NZ_BAABJK010000008.1"/>
</dbReference>
<sequence length="314" mass="34350">MRIYKLYLIVLITIIGFVSCSKDDDGGLVQIPDRDRGEQQMADNDSLIEYLTNHYYNSSDFTDPTLAKISDLVITELPEGGTVPDGSTLLLEAVGTPKKVVFAETNYDLYILKLNQGGGTNSPTFADDVRVRYEGFNLSNSVFDSAVTPVDFDLTSLIPAWRKVLPDFNDAESFADGTDGTVNFMNHGAGVMFVPSGLAYFANSVSGISAYSPIIFKFELLQTSERDHDNDGIPSYKEDLNGDGEFTVNFDDLEDPADDDTDGDGFPNYLDNDDDGDGVLTINEDIDGDGDPTNDIGKNGIPKYLDPEETESNE</sequence>
<proteinExistence type="predicted"/>
<dbReference type="SUPFAM" id="SSF54534">
    <property type="entry name" value="FKBP-like"/>
    <property type="match status" value="1"/>
</dbReference>
<organism evidence="7 8">
    <name type="scientific">Algibacter aquimarinus</name>
    <dbReference type="NCBI Taxonomy" id="1136748"/>
    <lineage>
        <taxon>Bacteria</taxon>
        <taxon>Pseudomonadati</taxon>
        <taxon>Bacteroidota</taxon>
        <taxon>Flavobacteriia</taxon>
        <taxon>Flavobacteriales</taxon>
        <taxon>Flavobacteriaceae</taxon>
        <taxon>Algibacter</taxon>
    </lineage>
</organism>
<comment type="caution">
    <text evidence="7">The sequence shown here is derived from an EMBL/GenBank/DDBJ whole genome shotgun (WGS) entry which is preliminary data.</text>
</comment>
<dbReference type="Gene3D" id="3.10.50.40">
    <property type="match status" value="1"/>
</dbReference>
<evidence type="ECO:0000259" key="6">
    <source>
        <dbReference type="PROSITE" id="PS50059"/>
    </source>
</evidence>
<dbReference type="EC" id="5.2.1.8" evidence="2 4"/>
<dbReference type="EMBL" id="BAABJK010000008">
    <property type="protein sequence ID" value="GAA4973357.1"/>
    <property type="molecule type" value="Genomic_DNA"/>
</dbReference>
<feature type="compositionally biased region" description="Basic and acidic residues" evidence="5">
    <location>
        <begin position="227"/>
        <end position="240"/>
    </location>
</feature>
<keyword evidence="3 4" id="KW-0697">Rotamase</keyword>
<evidence type="ECO:0000313" key="8">
    <source>
        <dbReference type="Proteomes" id="UP001501692"/>
    </source>
</evidence>
<feature type="region of interest" description="Disordered" evidence="5">
    <location>
        <begin position="227"/>
        <end position="314"/>
    </location>
</feature>
<comment type="catalytic activity">
    <reaction evidence="1 4">
        <text>[protein]-peptidylproline (omega=180) = [protein]-peptidylproline (omega=0)</text>
        <dbReference type="Rhea" id="RHEA:16237"/>
        <dbReference type="Rhea" id="RHEA-COMP:10747"/>
        <dbReference type="Rhea" id="RHEA-COMP:10748"/>
        <dbReference type="ChEBI" id="CHEBI:83833"/>
        <dbReference type="ChEBI" id="CHEBI:83834"/>
        <dbReference type="EC" id="5.2.1.8"/>
    </reaction>
</comment>
<dbReference type="InterPro" id="IPR001179">
    <property type="entry name" value="PPIase_FKBP_dom"/>
</dbReference>
<gene>
    <name evidence="7" type="ORF">GCM10023315_24700</name>
</gene>
<dbReference type="PROSITE" id="PS51257">
    <property type="entry name" value="PROKAR_LIPOPROTEIN"/>
    <property type="match status" value="1"/>
</dbReference>
<evidence type="ECO:0000256" key="1">
    <source>
        <dbReference type="ARBA" id="ARBA00000971"/>
    </source>
</evidence>
<feature type="compositionally biased region" description="Acidic residues" evidence="5">
    <location>
        <begin position="251"/>
        <end position="263"/>
    </location>
</feature>
<dbReference type="GO" id="GO:0016853">
    <property type="term" value="F:isomerase activity"/>
    <property type="evidence" value="ECO:0007669"/>
    <property type="project" value="UniProtKB-KW"/>
</dbReference>
<keyword evidence="8" id="KW-1185">Reference proteome</keyword>
<name>A0ABP9HL71_9FLAO</name>